<keyword evidence="5 7" id="KW-1133">Transmembrane helix</keyword>
<evidence type="ECO:0000256" key="4">
    <source>
        <dbReference type="ARBA" id="ARBA00022840"/>
    </source>
</evidence>
<evidence type="ECO:0000256" key="5">
    <source>
        <dbReference type="ARBA" id="ARBA00022989"/>
    </source>
</evidence>
<evidence type="ECO:0000256" key="1">
    <source>
        <dbReference type="ARBA" id="ARBA00004651"/>
    </source>
</evidence>
<dbReference type="STRING" id="1121105.GCA_000421665_01663"/>
<dbReference type="InterPro" id="IPR003439">
    <property type="entry name" value="ABC_transporter-like_ATP-bd"/>
</dbReference>
<dbReference type="EMBL" id="DQHO01000019">
    <property type="protein sequence ID" value="HCS93706.1"/>
    <property type="molecule type" value="Genomic_DNA"/>
</dbReference>
<dbReference type="InterPro" id="IPR036640">
    <property type="entry name" value="ABC1_TM_sf"/>
</dbReference>
<comment type="subcellular location">
    <subcellularLocation>
        <location evidence="1">Cell membrane</location>
        <topology evidence="1">Multi-pass membrane protein</topology>
    </subcellularLocation>
</comment>
<dbReference type="Proteomes" id="UP000262195">
    <property type="component" value="Unassembled WGS sequence"/>
</dbReference>
<dbReference type="PROSITE" id="PS50929">
    <property type="entry name" value="ABC_TM1F"/>
    <property type="match status" value="1"/>
</dbReference>
<keyword evidence="2 7" id="KW-0812">Transmembrane</keyword>
<feature type="transmembrane region" description="Helical" evidence="7">
    <location>
        <begin position="17"/>
        <end position="41"/>
    </location>
</feature>
<accession>A0A3D4S4Z8</accession>
<dbReference type="InterPro" id="IPR027417">
    <property type="entry name" value="P-loop_NTPase"/>
</dbReference>
<dbReference type="Gene3D" id="3.40.50.300">
    <property type="entry name" value="P-loop containing nucleotide triphosphate hydrolases"/>
    <property type="match status" value="1"/>
</dbReference>
<dbReference type="Gene3D" id="1.20.1560.10">
    <property type="entry name" value="ABC transporter type 1, transmembrane domain"/>
    <property type="match status" value="1"/>
</dbReference>
<dbReference type="InterPro" id="IPR039421">
    <property type="entry name" value="Type_1_exporter"/>
</dbReference>
<dbReference type="PROSITE" id="PS00211">
    <property type="entry name" value="ABC_TRANSPORTER_1"/>
    <property type="match status" value="1"/>
</dbReference>
<dbReference type="PANTHER" id="PTHR24221">
    <property type="entry name" value="ATP-BINDING CASSETTE SUB-FAMILY B"/>
    <property type="match status" value="1"/>
</dbReference>
<feature type="transmembrane region" description="Helical" evidence="7">
    <location>
        <begin position="53"/>
        <end position="74"/>
    </location>
</feature>
<feature type="transmembrane region" description="Helical" evidence="7">
    <location>
        <begin position="252"/>
        <end position="281"/>
    </location>
</feature>
<name>A0A3D4S4Z8_9ENTE</name>
<evidence type="ECO:0000256" key="6">
    <source>
        <dbReference type="ARBA" id="ARBA00023136"/>
    </source>
</evidence>
<evidence type="ECO:0000256" key="7">
    <source>
        <dbReference type="SAM" id="Phobius"/>
    </source>
</evidence>
<feature type="transmembrane region" description="Helical" evidence="7">
    <location>
        <begin position="151"/>
        <end position="171"/>
    </location>
</feature>
<evidence type="ECO:0000259" key="9">
    <source>
        <dbReference type="PROSITE" id="PS50929"/>
    </source>
</evidence>
<evidence type="ECO:0000256" key="3">
    <source>
        <dbReference type="ARBA" id="ARBA00022741"/>
    </source>
</evidence>
<evidence type="ECO:0000313" key="11">
    <source>
        <dbReference type="Proteomes" id="UP000262195"/>
    </source>
</evidence>
<feature type="domain" description="ABC transmembrane type-1" evidence="9">
    <location>
        <begin position="19"/>
        <end position="296"/>
    </location>
</feature>
<evidence type="ECO:0000259" key="8">
    <source>
        <dbReference type="PROSITE" id="PS50893"/>
    </source>
</evidence>
<feature type="domain" description="ABC transporter" evidence="8">
    <location>
        <begin position="323"/>
        <end position="527"/>
    </location>
</feature>
<comment type="caution">
    <text evidence="10">The sequence shown here is derived from an EMBL/GenBank/DDBJ whole genome shotgun (WGS) entry which is preliminary data.</text>
</comment>
<dbReference type="PROSITE" id="PS50893">
    <property type="entry name" value="ABC_TRANSPORTER_2"/>
    <property type="match status" value="1"/>
</dbReference>
<dbReference type="Pfam" id="PF00005">
    <property type="entry name" value="ABC_tran"/>
    <property type="match status" value="1"/>
</dbReference>
<dbReference type="InterPro" id="IPR017871">
    <property type="entry name" value="ABC_transporter-like_CS"/>
</dbReference>
<keyword evidence="6 7" id="KW-0472">Membrane</keyword>
<dbReference type="GO" id="GO:0140359">
    <property type="term" value="F:ABC-type transporter activity"/>
    <property type="evidence" value="ECO:0007669"/>
    <property type="project" value="InterPro"/>
</dbReference>
<dbReference type="AlphaFoldDB" id="A0A3D4S4Z8"/>
<evidence type="ECO:0000313" key="10">
    <source>
        <dbReference type="EMBL" id="HCS93706.1"/>
    </source>
</evidence>
<feature type="transmembrane region" description="Helical" evidence="7">
    <location>
        <begin position="122"/>
        <end position="145"/>
    </location>
</feature>
<dbReference type="GO" id="GO:0005886">
    <property type="term" value="C:plasma membrane"/>
    <property type="evidence" value="ECO:0007669"/>
    <property type="project" value="UniProtKB-SubCell"/>
</dbReference>
<dbReference type="GO" id="GO:0034040">
    <property type="term" value="F:ATPase-coupled lipid transmembrane transporter activity"/>
    <property type="evidence" value="ECO:0007669"/>
    <property type="project" value="TreeGrafter"/>
</dbReference>
<dbReference type="PANTHER" id="PTHR24221:SF654">
    <property type="entry name" value="ATP-BINDING CASSETTE SUB-FAMILY B MEMBER 6"/>
    <property type="match status" value="1"/>
</dbReference>
<keyword evidence="3" id="KW-0547">Nucleotide-binding</keyword>
<gene>
    <name evidence="10" type="ORF">DIW15_03215</name>
</gene>
<sequence length="528" mass="59691">MEWGKYMKKVIESNWKFIAISVFLSVIAAVSTLVTPIMIQWVNQSDQFFSIEIVSYIGFAMIVTFVIQTFMIWFRERYAANFNTRHLMSLIQKMVRMSYDAYSHYEASYLIDRIFTAVDANYLFLINSFGVLARSVLVIGVSLFLLATVSFGIALTMMILIPINYFGFRLINQQLKERMNRMQEASAATHKDLIATLSNSDSVKASGDVDRYSNLFSNSFRNTFQTLAHTNQFAQITSGGISFLNQLAQNMIYVYTSFLVATNQWSVTQLIILGIVFPIFFEAMGQLTKLNLDYNSLKVSNDFVTNDLDNNRERQGTFSVDHIKTITLDTPMYKIGGKDLSLAITAEISQGDIVYLKGKSGSGKSSLLKAILAFRPSQGITINHIVISDLNYLSLRSRVFYLSQQVTILSQTLEANIGFGRTLTSEERDFLSQTAVMRPILEKRSWHTELVENGANLSGGERQRIAMARALVADADVLLMDESLSSIDEDNSKILMTEILDYYRDKIVIFTAHNALHLNKASKVIEIK</sequence>
<dbReference type="SUPFAM" id="SSF90123">
    <property type="entry name" value="ABC transporter transmembrane region"/>
    <property type="match status" value="1"/>
</dbReference>
<evidence type="ECO:0000256" key="2">
    <source>
        <dbReference type="ARBA" id="ARBA00022692"/>
    </source>
</evidence>
<reference evidence="10 11" key="1">
    <citation type="journal article" date="2018" name="Nat. Biotechnol.">
        <title>A standardized bacterial taxonomy based on genome phylogeny substantially revises the tree of life.</title>
        <authorList>
            <person name="Parks D.H."/>
            <person name="Chuvochina M."/>
            <person name="Waite D.W."/>
            <person name="Rinke C."/>
            <person name="Skarshewski A."/>
            <person name="Chaumeil P.A."/>
            <person name="Hugenholtz P."/>
        </authorList>
    </citation>
    <scope>NUCLEOTIDE SEQUENCE [LARGE SCALE GENOMIC DNA]</scope>
    <source>
        <strain evidence="10">UBA11306</strain>
    </source>
</reference>
<keyword evidence="4 10" id="KW-0067">ATP-binding</keyword>
<proteinExistence type="predicted"/>
<dbReference type="Pfam" id="PF00664">
    <property type="entry name" value="ABC_membrane"/>
    <property type="match status" value="1"/>
</dbReference>
<organism evidence="10 11">
    <name type="scientific">Bavariicoccus seileri</name>
    <dbReference type="NCBI Taxonomy" id="549685"/>
    <lineage>
        <taxon>Bacteria</taxon>
        <taxon>Bacillati</taxon>
        <taxon>Bacillota</taxon>
        <taxon>Bacilli</taxon>
        <taxon>Lactobacillales</taxon>
        <taxon>Enterococcaceae</taxon>
        <taxon>Bavariicoccus</taxon>
    </lineage>
</organism>
<dbReference type="GO" id="GO:0005524">
    <property type="term" value="F:ATP binding"/>
    <property type="evidence" value="ECO:0007669"/>
    <property type="project" value="UniProtKB-KW"/>
</dbReference>
<protein>
    <submittedName>
        <fullName evidence="10">ABC transporter ATP-binding protein</fullName>
    </submittedName>
</protein>
<dbReference type="InterPro" id="IPR003593">
    <property type="entry name" value="AAA+_ATPase"/>
</dbReference>
<dbReference type="InterPro" id="IPR011527">
    <property type="entry name" value="ABC1_TM_dom"/>
</dbReference>
<dbReference type="SUPFAM" id="SSF52540">
    <property type="entry name" value="P-loop containing nucleoside triphosphate hydrolases"/>
    <property type="match status" value="1"/>
</dbReference>
<dbReference type="GO" id="GO:0016887">
    <property type="term" value="F:ATP hydrolysis activity"/>
    <property type="evidence" value="ECO:0007669"/>
    <property type="project" value="InterPro"/>
</dbReference>
<dbReference type="SMART" id="SM00382">
    <property type="entry name" value="AAA"/>
    <property type="match status" value="1"/>
</dbReference>